<keyword evidence="4" id="KW-1185">Reference proteome</keyword>
<keyword evidence="1" id="KW-0862">Zinc</keyword>
<keyword evidence="1" id="KW-0808">Transferase</keyword>
<keyword evidence="1" id="KW-0819">tRNA processing</keyword>
<dbReference type="InterPro" id="IPR007871">
    <property type="entry name" value="Methyltransferase_TRM13"/>
</dbReference>
<dbReference type="Proteomes" id="UP001497382">
    <property type="component" value="Unassembled WGS sequence"/>
</dbReference>
<dbReference type="GO" id="GO:0008270">
    <property type="term" value="F:zinc ion binding"/>
    <property type="evidence" value="ECO:0007669"/>
    <property type="project" value="UniProtKB-KW"/>
</dbReference>
<evidence type="ECO:0000313" key="4">
    <source>
        <dbReference type="Proteomes" id="UP001497382"/>
    </source>
</evidence>
<dbReference type="GO" id="GO:0030488">
    <property type="term" value="P:tRNA methylation"/>
    <property type="evidence" value="ECO:0007669"/>
    <property type="project" value="InterPro"/>
</dbReference>
<proteinExistence type="inferred from homology"/>
<evidence type="ECO:0000256" key="1">
    <source>
        <dbReference type="RuleBase" id="RU367103"/>
    </source>
</evidence>
<gene>
    <name evidence="3" type="ORF">LARSCL_LOCUS17510</name>
</gene>
<keyword evidence="1" id="KW-0949">S-adenosyl-L-methionine</keyword>
<dbReference type="EC" id="2.1.1.225" evidence="1"/>
<comment type="catalytic activity">
    <reaction evidence="1">
        <text>adenosine(4) in tRNA(His) + S-adenosyl-L-methionine = 2'-O-methyladenosine(4) in tRNA(His) + S-adenosyl-L-homocysteine + H(+)</text>
        <dbReference type="Rhea" id="RHEA:43196"/>
        <dbReference type="Rhea" id="RHEA-COMP:10401"/>
        <dbReference type="Rhea" id="RHEA-COMP:10402"/>
        <dbReference type="ChEBI" id="CHEBI:15378"/>
        <dbReference type="ChEBI" id="CHEBI:57856"/>
        <dbReference type="ChEBI" id="CHEBI:59789"/>
        <dbReference type="ChEBI" id="CHEBI:74411"/>
        <dbReference type="ChEBI" id="CHEBI:74477"/>
        <dbReference type="EC" id="2.1.1.225"/>
    </reaction>
</comment>
<comment type="similarity">
    <text evidence="1">Belongs to the methyltransferase TRM13 family.</text>
</comment>
<keyword evidence="1" id="KW-0863">Zinc-finger</keyword>
<organism evidence="3 4">
    <name type="scientific">Larinioides sclopetarius</name>
    <dbReference type="NCBI Taxonomy" id="280406"/>
    <lineage>
        <taxon>Eukaryota</taxon>
        <taxon>Metazoa</taxon>
        <taxon>Ecdysozoa</taxon>
        <taxon>Arthropoda</taxon>
        <taxon>Chelicerata</taxon>
        <taxon>Arachnida</taxon>
        <taxon>Araneae</taxon>
        <taxon>Araneomorphae</taxon>
        <taxon>Entelegynae</taxon>
        <taxon>Araneoidea</taxon>
        <taxon>Araneidae</taxon>
        <taxon>Larinioides</taxon>
    </lineage>
</organism>
<protein>
    <recommendedName>
        <fullName evidence="1">tRNA:m(4)X modification enzyme TRM13</fullName>
        <ecNumber evidence="1">2.1.1.225</ecNumber>
    </recommendedName>
</protein>
<dbReference type="GO" id="GO:0106050">
    <property type="term" value="F:tRNA 2'-O-methyltransferase activity"/>
    <property type="evidence" value="ECO:0007669"/>
    <property type="project" value="UniProtKB-UniRule"/>
</dbReference>
<keyword evidence="1" id="KW-0479">Metal-binding</keyword>
<comment type="catalytic activity">
    <reaction evidence="1">
        <text>cytidine(4) in tRNA(Pro) + S-adenosyl-L-methionine = 2'-O-methylcytidine(4) in tRNA(Pro) + S-adenosyl-L-homocysteine + H(+)</text>
        <dbReference type="Rhea" id="RHEA:32767"/>
        <dbReference type="Rhea" id="RHEA-COMP:10397"/>
        <dbReference type="Rhea" id="RHEA-COMP:10398"/>
        <dbReference type="ChEBI" id="CHEBI:15378"/>
        <dbReference type="ChEBI" id="CHEBI:57856"/>
        <dbReference type="ChEBI" id="CHEBI:59789"/>
        <dbReference type="ChEBI" id="CHEBI:74495"/>
        <dbReference type="ChEBI" id="CHEBI:82748"/>
        <dbReference type="EC" id="2.1.1.225"/>
    </reaction>
</comment>
<evidence type="ECO:0000313" key="3">
    <source>
        <dbReference type="EMBL" id="CAL1292159.1"/>
    </source>
</evidence>
<accession>A0AAV2B9M0</accession>
<evidence type="ECO:0000259" key="2">
    <source>
        <dbReference type="Pfam" id="PF05206"/>
    </source>
</evidence>
<dbReference type="AlphaFoldDB" id="A0AAV2B9M0"/>
<dbReference type="Pfam" id="PF05206">
    <property type="entry name" value="TRM13"/>
    <property type="match status" value="1"/>
</dbReference>
<dbReference type="InterPro" id="IPR039044">
    <property type="entry name" value="Trm13"/>
</dbReference>
<dbReference type="EMBL" id="CAXIEN010000300">
    <property type="protein sequence ID" value="CAL1292159.1"/>
    <property type="molecule type" value="Genomic_DNA"/>
</dbReference>
<keyword evidence="1" id="KW-0489">Methyltransferase</keyword>
<feature type="domain" description="Methyltransferase TRM13" evidence="2">
    <location>
        <begin position="51"/>
        <end position="183"/>
    </location>
</feature>
<comment type="catalytic activity">
    <reaction evidence="1">
        <text>cytidine(4) in tRNA(Gly)(GCC) + S-adenosyl-L-methionine = 2'-O-methylcytidine(4) in tRNA(Gly)(GCC) + S-adenosyl-L-homocysteine + H(+)</text>
        <dbReference type="Rhea" id="RHEA:43192"/>
        <dbReference type="Rhea" id="RHEA-COMP:10399"/>
        <dbReference type="Rhea" id="RHEA-COMP:10400"/>
        <dbReference type="ChEBI" id="CHEBI:15378"/>
        <dbReference type="ChEBI" id="CHEBI:57856"/>
        <dbReference type="ChEBI" id="CHEBI:59789"/>
        <dbReference type="ChEBI" id="CHEBI:74495"/>
        <dbReference type="ChEBI" id="CHEBI:82748"/>
        <dbReference type="EC" id="2.1.1.225"/>
    </reaction>
</comment>
<sequence length="188" mass="21377">MPIGSHSNSSRPSASRKHVNITLPALADVQAFFDCGDEECHHSMFMLLVSGSKICGLLMALCCHHRCSWNTYIGKQFMEKHDFTENDFKLMCCVASWATCGLRKTDKATENSEEHTTEIPDENLLNRYQRLNLKHEEREVIGMQCKRLIDAGRIQFLKDEGYDARLITYIDKSVSLENVALLATCKKS</sequence>
<name>A0AAV2B9M0_9ARAC</name>
<dbReference type="PANTHER" id="PTHR12998">
    <property type="entry name" value="TRNA:M(4)X MODIFICATION ENZYME TRM13 HOMOLOG"/>
    <property type="match status" value="1"/>
</dbReference>
<comment type="caution">
    <text evidence="3">The sequence shown here is derived from an EMBL/GenBank/DDBJ whole genome shotgun (WGS) entry which is preliminary data.</text>
</comment>
<dbReference type="PANTHER" id="PTHR12998:SF0">
    <property type="entry name" value="TRNA:M(4)X MODIFICATION ENZYME TRM13 HOMOLOG"/>
    <property type="match status" value="1"/>
</dbReference>
<comment type="function">
    <text evidence="1">tRNA methylase which 2'-O-methylates cytidine(4) in tRNA(Pro) and tRNA(Gly)(GCC), and adenosine(4) in tRNA(His).</text>
</comment>
<reference evidence="3 4" key="1">
    <citation type="submission" date="2024-04" db="EMBL/GenBank/DDBJ databases">
        <authorList>
            <person name="Rising A."/>
            <person name="Reimegard J."/>
            <person name="Sonavane S."/>
            <person name="Akerstrom W."/>
            <person name="Nylinder S."/>
            <person name="Hedman E."/>
            <person name="Kallberg Y."/>
        </authorList>
    </citation>
    <scope>NUCLEOTIDE SEQUENCE [LARGE SCALE GENOMIC DNA]</scope>
</reference>